<gene>
    <name evidence="2" type="ORF">RIF29_40334</name>
</gene>
<dbReference type="Proteomes" id="UP001372338">
    <property type="component" value="Unassembled WGS sequence"/>
</dbReference>
<sequence length="135" mass="14691">MAIQHLHFSSSSSPLHLSQTHVAVATPPFPAAVHRRDPPNPVALPCSTPNSPSHRSHHKREILSDGIWWGQRQRFGGVTPMAALKGVGVVGKRKIVYELDKEIKGVTAMVVVKGVGVVENAEEKCCSSGTRERDR</sequence>
<proteinExistence type="predicted"/>
<evidence type="ECO:0000313" key="2">
    <source>
        <dbReference type="EMBL" id="KAK7245488.1"/>
    </source>
</evidence>
<evidence type="ECO:0000313" key="3">
    <source>
        <dbReference type="Proteomes" id="UP001372338"/>
    </source>
</evidence>
<dbReference type="AlphaFoldDB" id="A0AAN9E2Z5"/>
<comment type="caution">
    <text evidence="2">The sequence shown here is derived from an EMBL/GenBank/DDBJ whole genome shotgun (WGS) entry which is preliminary data.</text>
</comment>
<reference evidence="2 3" key="1">
    <citation type="submission" date="2024-01" db="EMBL/GenBank/DDBJ databases">
        <title>The genomes of 5 underutilized Papilionoideae crops provide insights into root nodulation and disease resistanc.</title>
        <authorList>
            <person name="Yuan L."/>
        </authorList>
    </citation>
    <scope>NUCLEOTIDE SEQUENCE [LARGE SCALE GENOMIC DNA]</scope>
    <source>
        <strain evidence="2">ZHUSHIDOU_FW_LH</strain>
        <tissue evidence="2">Leaf</tissue>
    </source>
</reference>
<evidence type="ECO:0000256" key="1">
    <source>
        <dbReference type="SAM" id="MobiDB-lite"/>
    </source>
</evidence>
<name>A0AAN9E2Z5_CROPI</name>
<feature type="region of interest" description="Disordered" evidence="1">
    <location>
        <begin position="30"/>
        <end position="60"/>
    </location>
</feature>
<keyword evidence="3" id="KW-1185">Reference proteome</keyword>
<dbReference type="EMBL" id="JAYWIO010000008">
    <property type="protein sequence ID" value="KAK7245488.1"/>
    <property type="molecule type" value="Genomic_DNA"/>
</dbReference>
<organism evidence="2 3">
    <name type="scientific">Crotalaria pallida</name>
    <name type="common">Smooth rattlebox</name>
    <name type="synonym">Crotalaria striata</name>
    <dbReference type="NCBI Taxonomy" id="3830"/>
    <lineage>
        <taxon>Eukaryota</taxon>
        <taxon>Viridiplantae</taxon>
        <taxon>Streptophyta</taxon>
        <taxon>Embryophyta</taxon>
        <taxon>Tracheophyta</taxon>
        <taxon>Spermatophyta</taxon>
        <taxon>Magnoliopsida</taxon>
        <taxon>eudicotyledons</taxon>
        <taxon>Gunneridae</taxon>
        <taxon>Pentapetalae</taxon>
        <taxon>rosids</taxon>
        <taxon>fabids</taxon>
        <taxon>Fabales</taxon>
        <taxon>Fabaceae</taxon>
        <taxon>Papilionoideae</taxon>
        <taxon>50 kb inversion clade</taxon>
        <taxon>genistoids sensu lato</taxon>
        <taxon>core genistoids</taxon>
        <taxon>Crotalarieae</taxon>
        <taxon>Crotalaria</taxon>
    </lineage>
</organism>
<protein>
    <submittedName>
        <fullName evidence="2">Uncharacterized protein</fullName>
    </submittedName>
</protein>
<accession>A0AAN9E2Z5</accession>